<dbReference type="AlphaFoldDB" id="A0AAU7AWE7"/>
<gene>
    <name evidence="1" type="ORF">DSM112329_02825</name>
</gene>
<evidence type="ECO:0000313" key="1">
    <source>
        <dbReference type="EMBL" id="XAY05964.1"/>
    </source>
</evidence>
<accession>A0AAU7AWE7</accession>
<evidence type="ECO:0008006" key="2">
    <source>
        <dbReference type="Google" id="ProtNLM"/>
    </source>
</evidence>
<dbReference type="RefSeq" id="WP_354697198.1">
    <property type="nucleotide sequence ID" value="NZ_CP114014.1"/>
</dbReference>
<reference evidence="1" key="1">
    <citation type="submission" date="2022-12" db="EMBL/GenBank/DDBJ databases">
        <title>Paraconexibacter alkalitolerans sp. nov. and Baekduia alba sp. nov., isolated from soil and emended description of the genera Paraconexibacter (Chun et al., 2020) and Baekduia (An et al., 2020).</title>
        <authorList>
            <person name="Vieira S."/>
            <person name="Huber K.J."/>
            <person name="Geppert A."/>
            <person name="Wolf J."/>
            <person name="Neumann-Schaal M."/>
            <person name="Muesken M."/>
            <person name="Overmann J."/>
        </authorList>
    </citation>
    <scope>NUCLEOTIDE SEQUENCE</scope>
    <source>
        <strain evidence="1">AEG42_29</strain>
    </source>
</reference>
<name>A0AAU7AWE7_9ACTN</name>
<proteinExistence type="predicted"/>
<protein>
    <recommendedName>
        <fullName evidence="2">HEAT repeat domain-containing protein</fullName>
    </recommendedName>
</protein>
<dbReference type="InterPro" id="IPR011989">
    <property type="entry name" value="ARM-like"/>
</dbReference>
<dbReference type="Gene3D" id="1.25.10.10">
    <property type="entry name" value="Leucine-rich Repeat Variant"/>
    <property type="match status" value="1"/>
</dbReference>
<dbReference type="EMBL" id="CP114014">
    <property type="protein sequence ID" value="XAY05964.1"/>
    <property type="molecule type" value="Genomic_DNA"/>
</dbReference>
<dbReference type="KEGG" id="parq:DSM112329_02825"/>
<sequence length="106" mass="11485">MDVERAIADLRSGSWEVAVQAAECLRATPGDDVSRALAAALNAHDTAITEAAAVSLILRDAPGTVGLLWQALSTLDDDATDHIWDVVDEYSDHPISRALEQRYRAR</sequence>
<organism evidence="1">
    <name type="scientific">Paraconexibacter sp. AEG42_29</name>
    <dbReference type="NCBI Taxonomy" id="2997339"/>
    <lineage>
        <taxon>Bacteria</taxon>
        <taxon>Bacillati</taxon>
        <taxon>Actinomycetota</taxon>
        <taxon>Thermoleophilia</taxon>
        <taxon>Solirubrobacterales</taxon>
        <taxon>Paraconexibacteraceae</taxon>
        <taxon>Paraconexibacter</taxon>
    </lineage>
</organism>